<dbReference type="RefSeq" id="WP_051803670.1">
    <property type="nucleotide sequence ID" value="NZ_FOIX01000001.1"/>
</dbReference>
<proteinExistence type="predicted"/>
<evidence type="ECO:0000313" key="1">
    <source>
        <dbReference type="EMBL" id="VEI01031.1"/>
    </source>
</evidence>
<name>A0A3S4YLF4_9FLAO</name>
<evidence type="ECO:0000313" key="2">
    <source>
        <dbReference type="Proteomes" id="UP000270036"/>
    </source>
</evidence>
<dbReference type="EMBL" id="LR134441">
    <property type="protein sequence ID" value="VEI01031.1"/>
    <property type="molecule type" value="Genomic_DNA"/>
</dbReference>
<organism evidence="1 2">
    <name type="scientific">Kaistella antarctica</name>
    <dbReference type="NCBI Taxonomy" id="266748"/>
    <lineage>
        <taxon>Bacteria</taxon>
        <taxon>Pseudomonadati</taxon>
        <taxon>Bacteroidota</taxon>
        <taxon>Flavobacteriia</taxon>
        <taxon>Flavobacteriales</taxon>
        <taxon>Weeksellaceae</taxon>
        <taxon>Chryseobacterium group</taxon>
        <taxon>Kaistella</taxon>
    </lineage>
</organism>
<protein>
    <submittedName>
        <fullName evidence="1">Uncharacterized protein</fullName>
    </submittedName>
</protein>
<dbReference type="AlphaFoldDB" id="A0A3S4YLF4"/>
<sequence length="91" mass="10704">MRNWNFISLIEIDKEFKVEGINIWNHYWHCSDRKIEVIGPLSGNPYLFNEYEIRSPEKTITFVVGEFSEGRIGLYLMEEDAITAHQSSHVN</sequence>
<reference evidence="1 2" key="1">
    <citation type="submission" date="2018-12" db="EMBL/GenBank/DDBJ databases">
        <authorList>
            <consortium name="Pathogen Informatics"/>
        </authorList>
    </citation>
    <scope>NUCLEOTIDE SEQUENCE [LARGE SCALE GENOMIC DNA]</scope>
    <source>
        <strain evidence="1 2">NCTC13489</strain>
    </source>
</reference>
<dbReference type="Proteomes" id="UP000270036">
    <property type="component" value="Chromosome"/>
</dbReference>
<gene>
    <name evidence="1" type="ORF">NCTC13489_02496</name>
</gene>
<dbReference type="OrthoDB" id="1263065at2"/>
<accession>A0A3S4YLF4</accession>
<dbReference type="KEGG" id="cant:NCTC13489_02496"/>